<sequence>MDELLERARELLDEYDDVAIHAVTIDHNVDLAALAAIITGGLVGGANLLQLINGTKSTVELAFYLGYLAGKEEGNLSIWEDQL</sequence>
<protein>
    <submittedName>
        <fullName evidence="1">Uncharacterized protein</fullName>
    </submittedName>
</protein>
<proteinExistence type="predicted"/>
<comment type="caution">
    <text evidence="1">The sequence shown here is derived from an EMBL/GenBank/DDBJ whole genome shotgun (WGS) entry which is preliminary data.</text>
</comment>
<accession>A0A0F9H3E9</accession>
<gene>
    <name evidence="1" type="ORF">LCGC14_1752480</name>
</gene>
<dbReference type="EMBL" id="LAZR01016182">
    <property type="protein sequence ID" value="KKM05594.1"/>
    <property type="molecule type" value="Genomic_DNA"/>
</dbReference>
<organism evidence="1">
    <name type="scientific">marine sediment metagenome</name>
    <dbReference type="NCBI Taxonomy" id="412755"/>
    <lineage>
        <taxon>unclassified sequences</taxon>
        <taxon>metagenomes</taxon>
        <taxon>ecological metagenomes</taxon>
    </lineage>
</organism>
<reference evidence="1" key="1">
    <citation type="journal article" date="2015" name="Nature">
        <title>Complex archaea that bridge the gap between prokaryotes and eukaryotes.</title>
        <authorList>
            <person name="Spang A."/>
            <person name="Saw J.H."/>
            <person name="Jorgensen S.L."/>
            <person name="Zaremba-Niedzwiedzka K."/>
            <person name="Martijn J."/>
            <person name="Lind A.E."/>
            <person name="van Eijk R."/>
            <person name="Schleper C."/>
            <person name="Guy L."/>
            <person name="Ettema T.J."/>
        </authorList>
    </citation>
    <scope>NUCLEOTIDE SEQUENCE</scope>
</reference>
<dbReference type="AlphaFoldDB" id="A0A0F9H3E9"/>
<name>A0A0F9H3E9_9ZZZZ</name>
<evidence type="ECO:0000313" key="1">
    <source>
        <dbReference type="EMBL" id="KKM05594.1"/>
    </source>
</evidence>